<reference evidence="8 9" key="1">
    <citation type="journal article" date="2009" name="Mikrobiologiia">
        <title>[Phenanthren biodegradation and interaction of Pseudomonas putida BS3701 and Burkholderia sp.BS3702 in plant rhizosphere].</title>
        <authorList>
            <person name="Ovchinnikova A.A."/>
            <person name="Vetrova A.A."/>
            <person name="Filonov A.E."/>
            <person name="Boronin A.M."/>
        </authorList>
    </citation>
    <scope>NUCLEOTIDE SEQUENCE [LARGE SCALE GENOMIC DNA]</scope>
    <source>
        <strain evidence="8 9">BS3701</strain>
    </source>
</reference>
<keyword evidence="6 7" id="KW-0472">Membrane</keyword>
<comment type="similarity">
    <text evidence="2">Belongs to the DoxX family.</text>
</comment>
<gene>
    <name evidence="8" type="ORF">H0H12_11020</name>
</gene>
<sequence>MTNFNPAYFGRLFLRLTAGVALITHSLYLKVFVFTMAGTVAFFESVGLPGFLAWVTLLVEIVTGVMLILRIKPHIAATAAVPILLGATWAHTGNGWLFSNTGGGWEYPLFWTMVLVSIALTEWQTSTALSACGPQACALKES</sequence>
<proteinExistence type="inferred from homology"/>
<comment type="subcellular location">
    <subcellularLocation>
        <location evidence="1">Cell membrane</location>
        <topology evidence="1">Multi-pass membrane protein</topology>
    </subcellularLocation>
</comment>
<feature type="transmembrane region" description="Helical" evidence="7">
    <location>
        <begin position="12"/>
        <end position="31"/>
    </location>
</feature>
<organism evidence="8 9">
    <name type="scientific">Pseudomonas putida</name>
    <name type="common">Arthrobacter siderocapsulatus</name>
    <dbReference type="NCBI Taxonomy" id="303"/>
    <lineage>
        <taxon>Bacteria</taxon>
        <taxon>Pseudomonadati</taxon>
        <taxon>Pseudomonadota</taxon>
        <taxon>Gammaproteobacteria</taxon>
        <taxon>Pseudomonadales</taxon>
        <taxon>Pseudomonadaceae</taxon>
        <taxon>Pseudomonas</taxon>
    </lineage>
</organism>
<dbReference type="InterPro" id="IPR032808">
    <property type="entry name" value="DoxX"/>
</dbReference>
<keyword evidence="4 7" id="KW-0812">Transmembrane</keyword>
<feature type="transmembrane region" description="Helical" evidence="7">
    <location>
        <begin position="51"/>
        <end position="69"/>
    </location>
</feature>
<keyword evidence="5 7" id="KW-1133">Transmembrane helix</keyword>
<evidence type="ECO:0000313" key="8">
    <source>
        <dbReference type="EMBL" id="QLJ16411.1"/>
    </source>
</evidence>
<accession>A0A7D5W0C3</accession>
<dbReference type="InterPro" id="IPR051907">
    <property type="entry name" value="DoxX-like_oxidoreductase"/>
</dbReference>
<keyword evidence="3" id="KW-1003">Cell membrane</keyword>
<dbReference type="EMBL" id="CP059052">
    <property type="protein sequence ID" value="QLJ16411.1"/>
    <property type="molecule type" value="Genomic_DNA"/>
</dbReference>
<protein>
    <submittedName>
        <fullName evidence="8">DoxX family protein</fullName>
    </submittedName>
</protein>
<dbReference type="PANTHER" id="PTHR33452:SF1">
    <property type="entry name" value="INNER MEMBRANE PROTEIN YPHA-RELATED"/>
    <property type="match status" value="1"/>
</dbReference>
<dbReference type="PANTHER" id="PTHR33452">
    <property type="entry name" value="OXIDOREDUCTASE CATD-RELATED"/>
    <property type="match status" value="1"/>
</dbReference>
<evidence type="ECO:0000256" key="4">
    <source>
        <dbReference type="ARBA" id="ARBA00022692"/>
    </source>
</evidence>
<evidence type="ECO:0000313" key="9">
    <source>
        <dbReference type="Proteomes" id="UP000510934"/>
    </source>
</evidence>
<evidence type="ECO:0000256" key="2">
    <source>
        <dbReference type="ARBA" id="ARBA00006679"/>
    </source>
</evidence>
<evidence type="ECO:0000256" key="1">
    <source>
        <dbReference type="ARBA" id="ARBA00004651"/>
    </source>
</evidence>
<evidence type="ECO:0000256" key="3">
    <source>
        <dbReference type="ARBA" id="ARBA00022475"/>
    </source>
</evidence>
<evidence type="ECO:0000256" key="5">
    <source>
        <dbReference type="ARBA" id="ARBA00022989"/>
    </source>
</evidence>
<dbReference type="AlphaFoldDB" id="A0A7D5W0C3"/>
<dbReference type="Pfam" id="PF07681">
    <property type="entry name" value="DoxX"/>
    <property type="match status" value="1"/>
</dbReference>
<evidence type="ECO:0000256" key="7">
    <source>
        <dbReference type="SAM" id="Phobius"/>
    </source>
</evidence>
<dbReference type="Proteomes" id="UP000510934">
    <property type="component" value="Chromosome"/>
</dbReference>
<dbReference type="RefSeq" id="WP_180689737.1">
    <property type="nucleotide sequence ID" value="NZ_CP059052.1"/>
</dbReference>
<name>A0A7D5W0C3_PSEPU</name>
<dbReference type="GO" id="GO:0005886">
    <property type="term" value="C:plasma membrane"/>
    <property type="evidence" value="ECO:0007669"/>
    <property type="project" value="UniProtKB-SubCell"/>
</dbReference>
<evidence type="ECO:0000256" key="6">
    <source>
        <dbReference type="ARBA" id="ARBA00023136"/>
    </source>
</evidence>